<dbReference type="SUPFAM" id="SSF48264">
    <property type="entry name" value="Cytochrome P450"/>
    <property type="match status" value="1"/>
</dbReference>
<gene>
    <name evidence="1" type="ORF">G6M90_00g080890</name>
</gene>
<dbReference type="GeneID" id="90968045"/>
<dbReference type="Gene3D" id="1.10.630.10">
    <property type="entry name" value="Cytochrome P450"/>
    <property type="match status" value="1"/>
</dbReference>
<dbReference type="Proteomes" id="UP000510686">
    <property type="component" value="Chromosome 5"/>
</dbReference>
<dbReference type="EMBL" id="CP058936">
    <property type="protein sequence ID" value="QLI72615.1"/>
    <property type="molecule type" value="Genomic_DNA"/>
</dbReference>
<reference evidence="1 2" key="1">
    <citation type="submission" date="2020-07" db="EMBL/GenBank/DDBJ databases">
        <title>Telomere length de novo assembly of all 7 chromosomes of the fungus, Metarhizium brunneum, using a novel assembly pipeline.</title>
        <authorList>
            <person name="Saud z."/>
            <person name="Kortsinoglou A."/>
            <person name="Kouvelis V.N."/>
            <person name="Butt T.M."/>
        </authorList>
    </citation>
    <scope>NUCLEOTIDE SEQUENCE [LARGE SCALE GENOMIC DNA]</scope>
    <source>
        <strain evidence="1 2">4556</strain>
    </source>
</reference>
<dbReference type="GO" id="GO:0016705">
    <property type="term" value="F:oxidoreductase activity, acting on paired donors, with incorporation or reduction of molecular oxygen"/>
    <property type="evidence" value="ECO:0007669"/>
    <property type="project" value="InterPro"/>
</dbReference>
<accession>A0A7D5V215</accession>
<dbReference type="KEGG" id="mbrn:90968045"/>
<protein>
    <recommendedName>
        <fullName evidence="3">Cytochrome P450</fullName>
    </recommendedName>
</protein>
<dbReference type="GO" id="GO:0004497">
    <property type="term" value="F:monooxygenase activity"/>
    <property type="evidence" value="ECO:0007669"/>
    <property type="project" value="InterPro"/>
</dbReference>
<dbReference type="GO" id="GO:0005506">
    <property type="term" value="F:iron ion binding"/>
    <property type="evidence" value="ECO:0007669"/>
    <property type="project" value="InterPro"/>
</dbReference>
<evidence type="ECO:0000313" key="1">
    <source>
        <dbReference type="EMBL" id="QLI72615.1"/>
    </source>
</evidence>
<dbReference type="OrthoDB" id="6692864at2759"/>
<dbReference type="RefSeq" id="XP_065987510.1">
    <property type="nucleotide sequence ID" value="XM_066131165.1"/>
</dbReference>
<evidence type="ECO:0000313" key="2">
    <source>
        <dbReference type="Proteomes" id="UP000510686"/>
    </source>
</evidence>
<dbReference type="InterPro" id="IPR036396">
    <property type="entry name" value="Cyt_P450_sf"/>
</dbReference>
<keyword evidence="2" id="KW-1185">Reference proteome</keyword>
<dbReference type="GO" id="GO:0020037">
    <property type="term" value="F:heme binding"/>
    <property type="evidence" value="ECO:0007669"/>
    <property type="project" value="InterPro"/>
</dbReference>
<dbReference type="AlphaFoldDB" id="A0A7D5V215"/>
<organism evidence="1 2">
    <name type="scientific">Metarhizium brunneum</name>
    <dbReference type="NCBI Taxonomy" id="500148"/>
    <lineage>
        <taxon>Eukaryota</taxon>
        <taxon>Fungi</taxon>
        <taxon>Dikarya</taxon>
        <taxon>Ascomycota</taxon>
        <taxon>Pezizomycotina</taxon>
        <taxon>Sordariomycetes</taxon>
        <taxon>Hypocreomycetidae</taxon>
        <taxon>Hypocreales</taxon>
        <taxon>Clavicipitaceae</taxon>
        <taxon>Metarhizium</taxon>
    </lineage>
</organism>
<proteinExistence type="predicted"/>
<evidence type="ECO:0008006" key="3">
    <source>
        <dbReference type="Google" id="ProtNLM"/>
    </source>
</evidence>
<sequence>MGLFGLSIDFRNLTEGEHPVLRLYYSAHYLLGPLAAVPWLKHLLMGVPFIERTKYYKQFFSWAHAELERNIKNNQNKRQNIIGHGLSAAQEAGGVEQNWRYVLGDFVLVIIAGSDPVRQVLINMMYYLIQNPEYLALIREFLANIDIRER</sequence>
<name>A0A7D5V215_9HYPO</name>